<dbReference type="AlphaFoldDB" id="A0A8B6DQV7"/>
<dbReference type="EMBL" id="UYJE01003846">
    <property type="protein sequence ID" value="VDI22879.1"/>
    <property type="molecule type" value="Genomic_DNA"/>
</dbReference>
<sequence>MVEPSIQTQIGHVIRCDVGTTERVYRIIKHDWRHFKIHLEKVFENECKVRIINFDLKHEHDRHMIFTCRFATITEQKRFLTFVEEGLITQILTLYAETNDMVVKIGFDSHANLKVVLCANHLRQTVMHLYHESSRLSSLPSKGENMDLFQMSENENRNHGKTEIKDASFDESQR</sequence>
<feature type="non-terminal residue" evidence="2">
    <location>
        <position position="1"/>
    </location>
</feature>
<gene>
    <name evidence="2" type="ORF">MGAL_10B043274</name>
</gene>
<name>A0A8B6DQV7_MYTGA</name>
<comment type="caution">
    <text evidence="2">The sequence shown here is derived from an EMBL/GenBank/DDBJ whole genome shotgun (WGS) entry which is preliminary data.</text>
</comment>
<feature type="region of interest" description="Disordered" evidence="1">
    <location>
        <begin position="152"/>
        <end position="174"/>
    </location>
</feature>
<evidence type="ECO:0000313" key="3">
    <source>
        <dbReference type="Proteomes" id="UP000596742"/>
    </source>
</evidence>
<feature type="compositionally biased region" description="Basic and acidic residues" evidence="1">
    <location>
        <begin position="154"/>
        <end position="174"/>
    </location>
</feature>
<dbReference type="Proteomes" id="UP000596742">
    <property type="component" value="Unassembled WGS sequence"/>
</dbReference>
<reference evidence="2" key="1">
    <citation type="submission" date="2018-11" db="EMBL/GenBank/DDBJ databases">
        <authorList>
            <person name="Alioto T."/>
            <person name="Alioto T."/>
        </authorList>
    </citation>
    <scope>NUCLEOTIDE SEQUENCE</scope>
</reference>
<organism evidence="2 3">
    <name type="scientific">Mytilus galloprovincialis</name>
    <name type="common">Mediterranean mussel</name>
    <dbReference type="NCBI Taxonomy" id="29158"/>
    <lineage>
        <taxon>Eukaryota</taxon>
        <taxon>Metazoa</taxon>
        <taxon>Spiralia</taxon>
        <taxon>Lophotrochozoa</taxon>
        <taxon>Mollusca</taxon>
        <taxon>Bivalvia</taxon>
        <taxon>Autobranchia</taxon>
        <taxon>Pteriomorphia</taxon>
        <taxon>Mytilida</taxon>
        <taxon>Mytiloidea</taxon>
        <taxon>Mytilidae</taxon>
        <taxon>Mytilinae</taxon>
        <taxon>Mytilus</taxon>
    </lineage>
</organism>
<protein>
    <submittedName>
        <fullName evidence="2">Uncharacterized protein</fullName>
    </submittedName>
</protein>
<proteinExistence type="predicted"/>
<evidence type="ECO:0000313" key="2">
    <source>
        <dbReference type="EMBL" id="VDI22879.1"/>
    </source>
</evidence>
<evidence type="ECO:0000256" key="1">
    <source>
        <dbReference type="SAM" id="MobiDB-lite"/>
    </source>
</evidence>
<accession>A0A8B6DQV7</accession>
<keyword evidence="3" id="KW-1185">Reference proteome</keyword>